<evidence type="ECO:0000313" key="3">
    <source>
        <dbReference type="Proteomes" id="UP000054144"/>
    </source>
</evidence>
<name>A0A0D7A1X2_9AGAR</name>
<sequence>MSFPRPSRAISPTGQFRYEPPPISSGASLVHGTRIFSKSRDSTFFPSQHPSDFLSAGRRIPRGNGDADDRRPGYRFAHLPFSETSTSLVSQSSRPQTADSTVSVPSNPFKRLSKLGFNLRRYRNTSTASQHMVIIPDVIEVVQPDPELQERERLREAAAQSIGIVDPVSRSKDVYASPVRDPPPDDRPETPTVSSSSALECAVPAFPTTPLTLSTCAAVMPISTTIPRYYPSLRLLSLGAKGWKARHVVVSVDVKHPVAPAPQSPTSRSFASSSYTHFPSSISASSSRTGASRVSQSHIPPRAFVHVFRTKMNEETELERLEITEESAAYIAEGDIGGKKGVVKIEGVIVRAPDLSAAFGAVNAPERVTWFFHVSDPDMKQKLITAVKSIVHQQRAVRAGTLTKNGSDSPMLSTRVQRTPTQPSYPMPSPKTPKPDMSPARSSHPYASLSVSSSYQMASQHQSQPQPQSQPSLTVQRPPRPMSMASSTRSTTAVSALRGFFGRPRSPSIDSAVVSREDAGDDESFGHTDVNLMSLVNPTGSTSPNGVALARSMSASHVEPMHIGLDRRITQHWVEPSRKSVESDIARPKAMSMIGPSNGYALQLHPPPRKRWSAMPPLHRPSTSSDRGHQTLQVSIGQPQTSVYGTFGGAATQGYLFSTPEMHPRQPSIASESVSTFASLPSAGSENLHVSSSLDSGRRNSKRWSRQGSLPQRPSPPNGPPPATPPSSVHRLHPYAGGVEQSRPPSRTSVHSFGSQRSNLPSFSKRTSTSSAFSSVSVSSQSNGSPLGGLFSGSNISHRNSIIPPPRPAPTFALPSPPEPFVEEPPRASTSSEGPSSSGTKSSFRDTVASRAMRLSILAAPKPPPVSRLPPRPDENKLQPNHRRRTSQDSYQHNDAHVSFLPSMHDGSPYVPPPMGPLPPTPIMSSSIASPSFIGQRIRNMSSTPPSTPSSSPSNYDHDYHVLTRNRPSTMTIMPRPMNGILQSASPISTPTSEKPSDVQNGSSFLQMHTPAMSAFAIPPSTPPPPPPPADIFPEVISLSPAPRRGSKQLSFAERPGGDDKPIRESSPEHSNNGNGDSRGSGETTNSYKKMFSLSRHGSVISLGIVSV</sequence>
<feature type="compositionally biased region" description="Low complexity" evidence="1">
    <location>
        <begin position="459"/>
        <end position="472"/>
    </location>
</feature>
<feature type="compositionally biased region" description="Polar residues" evidence="1">
    <location>
        <begin position="982"/>
        <end position="1007"/>
    </location>
</feature>
<reference evidence="2 3" key="1">
    <citation type="journal article" date="2015" name="Fungal Genet. Biol.">
        <title>Evolution of novel wood decay mechanisms in Agaricales revealed by the genome sequences of Fistulina hepatica and Cylindrobasidium torrendii.</title>
        <authorList>
            <person name="Floudas D."/>
            <person name="Held B.W."/>
            <person name="Riley R."/>
            <person name="Nagy L.G."/>
            <person name="Koehler G."/>
            <person name="Ransdell A.S."/>
            <person name="Younus H."/>
            <person name="Chow J."/>
            <person name="Chiniquy J."/>
            <person name="Lipzen A."/>
            <person name="Tritt A."/>
            <person name="Sun H."/>
            <person name="Haridas S."/>
            <person name="LaButti K."/>
            <person name="Ohm R.A."/>
            <person name="Kues U."/>
            <person name="Blanchette R.A."/>
            <person name="Grigoriev I.V."/>
            <person name="Minto R.E."/>
            <person name="Hibbett D.S."/>
        </authorList>
    </citation>
    <scope>NUCLEOTIDE SEQUENCE [LARGE SCALE GENOMIC DNA]</scope>
    <source>
        <strain evidence="2 3">ATCC 64428</strain>
    </source>
</reference>
<feature type="compositionally biased region" description="Pro residues" evidence="1">
    <location>
        <begin position="423"/>
        <end position="432"/>
    </location>
</feature>
<feature type="region of interest" description="Disordered" evidence="1">
    <location>
        <begin position="86"/>
        <end position="105"/>
    </location>
</feature>
<feature type="compositionally biased region" description="Pro residues" evidence="1">
    <location>
        <begin position="803"/>
        <end position="820"/>
    </location>
</feature>
<feature type="compositionally biased region" description="Polar residues" evidence="1">
    <location>
        <begin position="94"/>
        <end position="105"/>
    </location>
</feature>
<feature type="compositionally biased region" description="Low complexity" evidence="1">
    <location>
        <begin position="762"/>
        <end position="785"/>
    </location>
</feature>
<feature type="region of interest" description="Disordered" evidence="1">
    <location>
        <begin position="1"/>
        <end position="28"/>
    </location>
</feature>
<feature type="compositionally biased region" description="Pro residues" evidence="1">
    <location>
        <begin position="861"/>
        <end position="870"/>
    </location>
</feature>
<feature type="region of interest" description="Disordered" evidence="1">
    <location>
        <begin position="938"/>
        <end position="959"/>
    </location>
</feature>
<feature type="compositionally biased region" description="Basic and acidic residues" evidence="1">
    <location>
        <begin position="1056"/>
        <end position="1068"/>
    </location>
</feature>
<keyword evidence="3" id="KW-1185">Reference proteome</keyword>
<feature type="compositionally biased region" description="Polar residues" evidence="1">
    <location>
        <begin position="682"/>
        <end position="695"/>
    </location>
</feature>
<dbReference type="Proteomes" id="UP000054144">
    <property type="component" value="Unassembled WGS sequence"/>
</dbReference>
<evidence type="ECO:0000313" key="2">
    <source>
        <dbReference type="EMBL" id="KIY44798.1"/>
    </source>
</evidence>
<feature type="region of interest" description="Disordered" evidence="1">
    <location>
        <begin position="982"/>
        <end position="1093"/>
    </location>
</feature>
<feature type="compositionally biased region" description="Pro residues" evidence="1">
    <location>
        <begin position="1020"/>
        <end position="1031"/>
    </location>
</feature>
<feature type="region of interest" description="Disordered" evidence="1">
    <location>
        <begin position="40"/>
        <end position="72"/>
    </location>
</feature>
<accession>A0A0D7A1X2</accession>
<feature type="compositionally biased region" description="Polar residues" evidence="1">
    <location>
        <begin position="743"/>
        <end position="761"/>
    </location>
</feature>
<proteinExistence type="predicted"/>
<protein>
    <submittedName>
        <fullName evidence="2">Uncharacterized protein</fullName>
    </submittedName>
</protein>
<evidence type="ECO:0000256" key="1">
    <source>
        <dbReference type="SAM" id="MobiDB-lite"/>
    </source>
</evidence>
<feature type="region of interest" description="Disordered" evidence="1">
    <location>
        <begin position="682"/>
        <end position="892"/>
    </location>
</feature>
<dbReference type="EMBL" id="KN882065">
    <property type="protein sequence ID" value="KIY44798.1"/>
    <property type="molecule type" value="Genomic_DNA"/>
</dbReference>
<dbReference type="AlphaFoldDB" id="A0A0D7A1X2"/>
<feature type="compositionally biased region" description="Polar residues" evidence="1">
    <location>
        <begin position="402"/>
        <end position="422"/>
    </location>
</feature>
<feature type="region of interest" description="Disordered" evidence="1">
    <location>
        <begin position="398"/>
        <end position="526"/>
    </location>
</feature>
<feature type="compositionally biased region" description="Pro residues" evidence="1">
    <location>
        <begin position="713"/>
        <end position="725"/>
    </location>
</feature>
<feature type="compositionally biased region" description="Polar residues" evidence="1">
    <location>
        <begin position="449"/>
        <end position="458"/>
    </location>
</feature>
<dbReference type="OrthoDB" id="3256387at2759"/>
<gene>
    <name evidence="2" type="ORF">FISHEDRAFT_77206</name>
</gene>
<feature type="region of interest" description="Disordered" evidence="1">
    <location>
        <begin position="172"/>
        <end position="197"/>
    </location>
</feature>
<feature type="compositionally biased region" description="Low complexity" evidence="1">
    <location>
        <begin position="942"/>
        <end position="954"/>
    </location>
</feature>
<feature type="compositionally biased region" description="Low complexity" evidence="1">
    <location>
        <begin position="1071"/>
        <end position="1082"/>
    </location>
</feature>
<organism evidence="2 3">
    <name type="scientific">Fistulina hepatica ATCC 64428</name>
    <dbReference type="NCBI Taxonomy" id="1128425"/>
    <lineage>
        <taxon>Eukaryota</taxon>
        <taxon>Fungi</taxon>
        <taxon>Dikarya</taxon>
        <taxon>Basidiomycota</taxon>
        <taxon>Agaricomycotina</taxon>
        <taxon>Agaricomycetes</taxon>
        <taxon>Agaricomycetidae</taxon>
        <taxon>Agaricales</taxon>
        <taxon>Fistulinaceae</taxon>
        <taxon>Fistulina</taxon>
    </lineage>
</organism>
<feature type="compositionally biased region" description="Low complexity" evidence="1">
    <location>
        <begin position="482"/>
        <end position="496"/>
    </location>
</feature>
<feature type="compositionally biased region" description="Low complexity" evidence="1">
    <location>
        <begin position="829"/>
        <end position="842"/>
    </location>
</feature>